<dbReference type="KEGG" id="ncc:104943443"/>
<dbReference type="Pfam" id="PF02029">
    <property type="entry name" value="Caldesmon"/>
    <property type="match status" value="1"/>
</dbReference>
<proteinExistence type="predicted"/>
<feature type="compositionally biased region" description="Basic and acidic residues" evidence="1">
    <location>
        <begin position="154"/>
        <end position="174"/>
    </location>
</feature>
<keyword evidence="2" id="KW-1185">Reference proteome</keyword>
<evidence type="ECO:0000313" key="2">
    <source>
        <dbReference type="Proteomes" id="UP000504611"/>
    </source>
</evidence>
<feature type="region of interest" description="Disordered" evidence="1">
    <location>
        <begin position="48"/>
        <end position="338"/>
    </location>
</feature>
<dbReference type="GO" id="GO:0005516">
    <property type="term" value="F:calmodulin binding"/>
    <property type="evidence" value="ECO:0007669"/>
    <property type="project" value="InterPro"/>
</dbReference>
<dbReference type="GeneID" id="104943443"/>
<organism evidence="2 3">
    <name type="scientific">Notothenia coriiceps</name>
    <name type="common">black rockcod</name>
    <dbReference type="NCBI Taxonomy" id="8208"/>
    <lineage>
        <taxon>Eukaryota</taxon>
        <taxon>Metazoa</taxon>
        <taxon>Chordata</taxon>
        <taxon>Craniata</taxon>
        <taxon>Vertebrata</taxon>
        <taxon>Euteleostomi</taxon>
        <taxon>Actinopterygii</taxon>
        <taxon>Neopterygii</taxon>
        <taxon>Teleostei</taxon>
        <taxon>Neoteleostei</taxon>
        <taxon>Acanthomorphata</taxon>
        <taxon>Eupercaria</taxon>
        <taxon>Perciformes</taxon>
        <taxon>Notothenioidei</taxon>
        <taxon>Nototheniidae</taxon>
        <taxon>Notothenia</taxon>
    </lineage>
</organism>
<accession>A0A6I9MZQ3</accession>
<reference evidence="3" key="1">
    <citation type="submission" date="2025-08" db="UniProtKB">
        <authorList>
            <consortium name="RefSeq"/>
        </authorList>
    </citation>
    <scope>IDENTIFICATION</scope>
    <source>
        <tissue evidence="3">Muscle</tissue>
    </source>
</reference>
<feature type="compositionally biased region" description="Basic and acidic residues" evidence="1">
    <location>
        <begin position="53"/>
        <end position="71"/>
    </location>
</feature>
<name>A0A6I9MZQ3_9TELE</name>
<feature type="region of interest" description="Disordered" evidence="1">
    <location>
        <begin position="473"/>
        <end position="495"/>
    </location>
</feature>
<gene>
    <name evidence="3" type="primary">LOC104943443</name>
</gene>
<feature type="compositionally biased region" description="Polar residues" evidence="1">
    <location>
        <begin position="175"/>
        <end position="193"/>
    </location>
</feature>
<feature type="compositionally biased region" description="Basic and acidic residues" evidence="1">
    <location>
        <begin position="81"/>
        <end position="148"/>
    </location>
</feature>
<dbReference type="AlphaFoldDB" id="A0A6I9MZQ3"/>
<dbReference type="InterPro" id="IPR006018">
    <property type="entry name" value="Caldesmon_LSP"/>
</dbReference>
<feature type="compositionally biased region" description="Basic and acidic residues" evidence="1">
    <location>
        <begin position="294"/>
        <end position="318"/>
    </location>
</feature>
<protein>
    <submittedName>
        <fullName evidence="3">Lymphocyte-specific protein 1-like</fullName>
    </submittedName>
</protein>
<dbReference type="RefSeq" id="XP_010767135.1">
    <property type="nucleotide sequence ID" value="XM_010768833.1"/>
</dbReference>
<dbReference type="GO" id="GO:0003779">
    <property type="term" value="F:actin binding"/>
    <property type="evidence" value="ECO:0007669"/>
    <property type="project" value="InterPro"/>
</dbReference>
<feature type="compositionally biased region" description="Polar residues" evidence="1">
    <location>
        <begin position="478"/>
        <end position="491"/>
    </location>
</feature>
<dbReference type="GO" id="GO:0006936">
    <property type="term" value="P:muscle contraction"/>
    <property type="evidence" value="ECO:0007669"/>
    <property type="project" value="InterPro"/>
</dbReference>
<dbReference type="PANTHER" id="PTHR18949">
    <property type="entry name" value="CALDESMON"/>
    <property type="match status" value="1"/>
</dbReference>
<feature type="compositionally biased region" description="Basic and acidic residues" evidence="1">
    <location>
        <begin position="239"/>
        <end position="248"/>
    </location>
</feature>
<feature type="compositionally biased region" description="Basic and acidic residues" evidence="1">
    <location>
        <begin position="258"/>
        <end position="275"/>
    </location>
</feature>
<sequence length="528" mass="59588">MPAGVYPLLFPGPNPNSPPTPTLPSVCAFARLDGELKPRCCLVLEEDEGFSDWSHRLENRPEQEVQDDCRARVQRPSTQQRKPETGEEKQHETGEEKQHQTGEEKQHETGEEKQHETGEEKQHQTGEEKQHETGEEKQQGIEEKEGCEPGHSSRSKETSARLPEKMSSYRKEVRTSYSSTVFLPQDNRSQHATGQPADRTSYLAAGTMKPRGGACRVDGELEQEEQKEEALAALQMEQRSAETRQNPRDDDDQEEEELRFTHEEKEDLHHSWEEGPREEEEEEEDLRHSREHRRREAEEEYKLRDKRSMESGRIEELNRGSAASLCSSSEGEEPLNYGPMSPTFKKLLIQFYPDEANSRVPPDSKCKIIERTESLRKSTGSIKKTLSPVAVSKIDKKLELYTHALEVASKEGRSGSQVLTDLTSPTEAVSSKKNLFEAGEAWKQNATSVTPSKDADGLKVGVANLINQWVKEGEDGSRCSSPFRQGESSTGKRSKFVVMGHGKYEKVPVDSNSEDANCQSAGQFYEDL</sequence>
<evidence type="ECO:0000313" key="3">
    <source>
        <dbReference type="RefSeq" id="XP_010767135.1"/>
    </source>
</evidence>
<dbReference type="InterPro" id="IPR006017">
    <property type="entry name" value="Caldesmon"/>
</dbReference>
<feature type="region of interest" description="Disordered" evidence="1">
    <location>
        <begin position="1"/>
        <end position="23"/>
    </location>
</feature>
<feature type="compositionally biased region" description="Pro residues" evidence="1">
    <location>
        <begin position="10"/>
        <end position="22"/>
    </location>
</feature>
<dbReference type="PANTHER" id="PTHR18949:SF1">
    <property type="entry name" value="LYMPHOCYTE-SPECIFIC PROTEIN 1"/>
    <property type="match status" value="1"/>
</dbReference>
<evidence type="ECO:0000256" key="1">
    <source>
        <dbReference type="SAM" id="MobiDB-lite"/>
    </source>
</evidence>
<dbReference type="GO" id="GO:0017022">
    <property type="term" value="F:myosin binding"/>
    <property type="evidence" value="ECO:0007669"/>
    <property type="project" value="InterPro"/>
</dbReference>
<dbReference type="Proteomes" id="UP000504611">
    <property type="component" value="Unplaced"/>
</dbReference>
<dbReference type="PRINTS" id="PR01076">
    <property type="entry name" value="CALDESMON"/>
</dbReference>
<dbReference type="OrthoDB" id="9947942at2759"/>